<dbReference type="InterPro" id="IPR016181">
    <property type="entry name" value="Acyl_CoA_acyltransferase"/>
</dbReference>
<name>A0ABQ6CQB7_9HYPH</name>
<dbReference type="SUPFAM" id="SSF55729">
    <property type="entry name" value="Acyl-CoA N-acyltransferases (Nat)"/>
    <property type="match status" value="1"/>
</dbReference>
<protein>
    <submittedName>
        <fullName evidence="2">N-acetyltransferase</fullName>
    </submittedName>
</protein>
<evidence type="ECO:0000313" key="3">
    <source>
        <dbReference type="Proteomes" id="UP001156882"/>
    </source>
</evidence>
<evidence type="ECO:0000313" key="2">
    <source>
        <dbReference type="EMBL" id="GLS21934.1"/>
    </source>
</evidence>
<accession>A0ABQ6CQB7</accession>
<dbReference type="Gene3D" id="3.40.630.30">
    <property type="match status" value="1"/>
</dbReference>
<feature type="domain" description="N-acetyltransferase" evidence="1">
    <location>
        <begin position="1"/>
        <end position="144"/>
    </location>
</feature>
<dbReference type="Pfam" id="PF00583">
    <property type="entry name" value="Acetyltransf_1"/>
    <property type="match status" value="1"/>
</dbReference>
<proteinExistence type="predicted"/>
<comment type="caution">
    <text evidence="2">The sequence shown here is derived from an EMBL/GenBank/DDBJ whole genome shotgun (WGS) entry which is preliminary data.</text>
</comment>
<reference evidence="3" key="1">
    <citation type="journal article" date="2019" name="Int. J. Syst. Evol. Microbiol.">
        <title>The Global Catalogue of Microorganisms (GCM) 10K type strain sequencing project: providing services to taxonomists for standard genome sequencing and annotation.</title>
        <authorList>
            <consortium name="The Broad Institute Genomics Platform"/>
            <consortium name="The Broad Institute Genome Sequencing Center for Infectious Disease"/>
            <person name="Wu L."/>
            <person name="Ma J."/>
        </authorList>
    </citation>
    <scope>NUCLEOTIDE SEQUENCE [LARGE SCALE GENOMIC DNA]</scope>
    <source>
        <strain evidence="3">NBRC 101365</strain>
    </source>
</reference>
<sequence length="188" mass="20206">MVRIVQEALSHFDAREKLLDAAFGPSRFAKTSERLREGRLPAKGLAFSALDDGKLIGTLRLWNISAGPGRAALLLGPLAIDGERRSEGLGARMMWHAIGHAQHHGHKAILLVGDAPYYSRFGFSTDLTERLWLPGPVERNRFLGLELVPDGLVGASGLVNATGEKVATPDFAALVAKAANDTGWKFAA</sequence>
<dbReference type="CDD" id="cd04301">
    <property type="entry name" value="NAT_SF"/>
    <property type="match status" value="1"/>
</dbReference>
<dbReference type="PROSITE" id="PS51186">
    <property type="entry name" value="GNAT"/>
    <property type="match status" value="1"/>
</dbReference>
<dbReference type="EMBL" id="BSPC01000054">
    <property type="protein sequence ID" value="GLS21934.1"/>
    <property type="molecule type" value="Genomic_DNA"/>
</dbReference>
<keyword evidence="3" id="KW-1185">Reference proteome</keyword>
<dbReference type="Proteomes" id="UP001156882">
    <property type="component" value="Unassembled WGS sequence"/>
</dbReference>
<dbReference type="InterPro" id="IPR000182">
    <property type="entry name" value="GNAT_dom"/>
</dbReference>
<dbReference type="RefSeq" id="WP_284314923.1">
    <property type="nucleotide sequence ID" value="NZ_BSPC01000054.1"/>
</dbReference>
<gene>
    <name evidence="2" type="ORF">GCM10007874_49510</name>
</gene>
<evidence type="ECO:0000259" key="1">
    <source>
        <dbReference type="PROSITE" id="PS51186"/>
    </source>
</evidence>
<organism evidence="2 3">
    <name type="scientific">Labrys miyagiensis</name>
    <dbReference type="NCBI Taxonomy" id="346912"/>
    <lineage>
        <taxon>Bacteria</taxon>
        <taxon>Pseudomonadati</taxon>
        <taxon>Pseudomonadota</taxon>
        <taxon>Alphaproteobacteria</taxon>
        <taxon>Hyphomicrobiales</taxon>
        <taxon>Xanthobacteraceae</taxon>
        <taxon>Labrys</taxon>
    </lineage>
</organism>